<dbReference type="Proteomes" id="UP000070501">
    <property type="component" value="Unassembled WGS sequence"/>
</dbReference>
<accession>A0A136IQE1</accession>
<dbReference type="InParanoid" id="A0A136IQE1"/>
<feature type="compositionally biased region" description="Gly residues" evidence="1">
    <location>
        <begin position="181"/>
        <end position="190"/>
    </location>
</feature>
<feature type="region of interest" description="Disordered" evidence="1">
    <location>
        <begin position="169"/>
        <end position="190"/>
    </location>
</feature>
<evidence type="ECO:0000256" key="1">
    <source>
        <dbReference type="SAM" id="MobiDB-lite"/>
    </source>
</evidence>
<sequence length="190" mass="20761">MRPSNTHTLARVPRGGGGGGGHSNPSDTTVDPDCAICHAAPHAGCGCESKAMLEAVRDAENRVMKPSYRSVKEWARQRAQDYVLQYFSLLSDRRKAEYHAVVGQLHANAARYSLGALPHPADMRAARAELRRGINEDWKASVTRYPDVLDYFFSLVKVKFPNDNDARVRDPPLSAMNGMVRGRGGAGGGR</sequence>
<proteinExistence type="predicted"/>
<dbReference type="OrthoDB" id="5409477at2759"/>
<dbReference type="AlphaFoldDB" id="A0A136IQE1"/>
<keyword evidence="3" id="KW-1185">Reference proteome</keyword>
<name>A0A136IQE1_9PEZI</name>
<evidence type="ECO:0000313" key="3">
    <source>
        <dbReference type="Proteomes" id="UP000070501"/>
    </source>
</evidence>
<protein>
    <submittedName>
        <fullName evidence="2">Uncharacterized protein</fullName>
    </submittedName>
</protein>
<feature type="region of interest" description="Disordered" evidence="1">
    <location>
        <begin position="1"/>
        <end position="27"/>
    </location>
</feature>
<organism evidence="2 3">
    <name type="scientific">Microdochium bolleyi</name>
    <dbReference type="NCBI Taxonomy" id="196109"/>
    <lineage>
        <taxon>Eukaryota</taxon>
        <taxon>Fungi</taxon>
        <taxon>Dikarya</taxon>
        <taxon>Ascomycota</taxon>
        <taxon>Pezizomycotina</taxon>
        <taxon>Sordariomycetes</taxon>
        <taxon>Xylariomycetidae</taxon>
        <taxon>Xylariales</taxon>
        <taxon>Microdochiaceae</taxon>
        <taxon>Microdochium</taxon>
    </lineage>
</organism>
<gene>
    <name evidence="2" type="ORF">Micbo1qcDRAFT_167845</name>
</gene>
<dbReference type="EMBL" id="KQ964264">
    <property type="protein sequence ID" value="KXJ87125.1"/>
    <property type="molecule type" value="Genomic_DNA"/>
</dbReference>
<reference evidence="3" key="1">
    <citation type="submission" date="2016-02" db="EMBL/GenBank/DDBJ databases">
        <title>Draft genome sequence of Microdochium bolleyi, a fungal endophyte of beachgrass.</title>
        <authorList>
            <consortium name="DOE Joint Genome Institute"/>
            <person name="David A.S."/>
            <person name="May G."/>
            <person name="Haridas S."/>
            <person name="Lim J."/>
            <person name="Wang M."/>
            <person name="Labutti K."/>
            <person name="Lipzen A."/>
            <person name="Barry K."/>
            <person name="Grigoriev I.V."/>
        </authorList>
    </citation>
    <scope>NUCLEOTIDE SEQUENCE [LARGE SCALE GENOMIC DNA]</scope>
    <source>
        <strain evidence="3">J235TASD1</strain>
    </source>
</reference>
<evidence type="ECO:0000313" key="2">
    <source>
        <dbReference type="EMBL" id="KXJ87125.1"/>
    </source>
</evidence>